<proteinExistence type="predicted"/>
<name>A0A9N7URU4_PLEPL</name>
<evidence type="ECO:0000256" key="1">
    <source>
        <dbReference type="SAM" id="MobiDB-lite"/>
    </source>
</evidence>
<keyword evidence="3" id="KW-1185">Reference proteome</keyword>
<reference evidence="2" key="1">
    <citation type="submission" date="2020-03" db="EMBL/GenBank/DDBJ databases">
        <authorList>
            <person name="Weist P."/>
        </authorList>
    </citation>
    <scope>NUCLEOTIDE SEQUENCE</scope>
</reference>
<dbReference type="AlphaFoldDB" id="A0A9N7URU4"/>
<dbReference type="Proteomes" id="UP001153269">
    <property type="component" value="Unassembled WGS sequence"/>
</dbReference>
<evidence type="ECO:0000313" key="2">
    <source>
        <dbReference type="EMBL" id="CAB1437775.1"/>
    </source>
</evidence>
<feature type="compositionally biased region" description="Basic residues" evidence="1">
    <location>
        <begin position="52"/>
        <end position="62"/>
    </location>
</feature>
<feature type="compositionally biased region" description="Polar residues" evidence="1">
    <location>
        <begin position="38"/>
        <end position="51"/>
    </location>
</feature>
<feature type="compositionally biased region" description="Low complexity" evidence="1">
    <location>
        <begin position="94"/>
        <end position="105"/>
    </location>
</feature>
<accession>A0A9N7URU4</accession>
<evidence type="ECO:0000313" key="3">
    <source>
        <dbReference type="Proteomes" id="UP001153269"/>
    </source>
</evidence>
<comment type="caution">
    <text evidence="2">The sequence shown here is derived from an EMBL/GenBank/DDBJ whole genome shotgun (WGS) entry which is preliminary data.</text>
</comment>
<feature type="region of interest" description="Disordered" evidence="1">
    <location>
        <begin position="1"/>
        <end position="115"/>
    </location>
</feature>
<dbReference type="EMBL" id="CADEAL010002068">
    <property type="protein sequence ID" value="CAB1437775.1"/>
    <property type="molecule type" value="Genomic_DNA"/>
</dbReference>
<sequence length="134" mass="14295">MHLKPQASKWTQRQRHGPLIGTHLSGRRGTSPHRHVPGTNTGTSMEQTPTHPRSKHRPVHQKRAADMEPAARGHHPASPSSLTGTPRAEEGAVARNLPRPPALLLGKTSASHPTPLLVGVTSRLASQLTPAATS</sequence>
<protein>
    <submittedName>
        <fullName evidence="2">Uncharacterized protein</fullName>
    </submittedName>
</protein>
<gene>
    <name evidence="2" type="ORF">PLEPLA_LOCUS25787</name>
</gene>
<organism evidence="2 3">
    <name type="scientific">Pleuronectes platessa</name>
    <name type="common">European plaice</name>
    <dbReference type="NCBI Taxonomy" id="8262"/>
    <lineage>
        <taxon>Eukaryota</taxon>
        <taxon>Metazoa</taxon>
        <taxon>Chordata</taxon>
        <taxon>Craniata</taxon>
        <taxon>Vertebrata</taxon>
        <taxon>Euteleostomi</taxon>
        <taxon>Actinopterygii</taxon>
        <taxon>Neopterygii</taxon>
        <taxon>Teleostei</taxon>
        <taxon>Neoteleostei</taxon>
        <taxon>Acanthomorphata</taxon>
        <taxon>Carangaria</taxon>
        <taxon>Pleuronectiformes</taxon>
        <taxon>Pleuronectoidei</taxon>
        <taxon>Pleuronectidae</taxon>
        <taxon>Pleuronectes</taxon>
    </lineage>
</organism>